<feature type="coiled-coil region" evidence="1">
    <location>
        <begin position="63"/>
        <end position="90"/>
    </location>
</feature>
<dbReference type="Proteomes" id="UP001064504">
    <property type="component" value="Chromosome"/>
</dbReference>
<keyword evidence="1" id="KW-0175">Coiled coil</keyword>
<protein>
    <submittedName>
        <fullName evidence="2">Uncharacterized protein</fullName>
    </submittedName>
</protein>
<evidence type="ECO:0000313" key="3">
    <source>
        <dbReference type="Proteomes" id="UP001064504"/>
    </source>
</evidence>
<organism evidence="2 3">
    <name type="scientific">Pseudomonas promysalinigenes</name>
    <dbReference type="NCBI Taxonomy" id="485898"/>
    <lineage>
        <taxon>Bacteria</taxon>
        <taxon>Pseudomonadati</taxon>
        <taxon>Pseudomonadota</taxon>
        <taxon>Gammaproteobacteria</taxon>
        <taxon>Pseudomonadales</taxon>
        <taxon>Pseudomonadaceae</taxon>
        <taxon>Pseudomonas</taxon>
    </lineage>
</organism>
<gene>
    <name evidence="2" type="ORF">N5C08_08795</name>
</gene>
<name>A0ABY6AV85_9PSED</name>
<keyword evidence="3" id="KW-1185">Reference proteome</keyword>
<dbReference type="EMBL" id="CP104557">
    <property type="protein sequence ID" value="UXH41603.1"/>
    <property type="molecule type" value="Genomic_DNA"/>
</dbReference>
<dbReference type="RefSeq" id="WP_261745195.1">
    <property type="nucleotide sequence ID" value="NZ_CP104557.1"/>
</dbReference>
<proteinExistence type="predicted"/>
<evidence type="ECO:0000256" key="1">
    <source>
        <dbReference type="SAM" id="Coils"/>
    </source>
</evidence>
<accession>A0ABY6AV85</accession>
<reference evidence="2" key="1">
    <citation type="submission" date="2022-09" db="EMBL/GenBank/DDBJ databases">
        <title>Complete genome sequence of Pseudomonas promysalinigenes strain RL-WG26, a newly isolated PGPR with the potential for plant salinity stress alleviation.</title>
        <authorList>
            <person name="Ren L."/>
            <person name="Wang G."/>
            <person name="Hu H."/>
        </authorList>
    </citation>
    <scope>NUCLEOTIDE SEQUENCE</scope>
    <source>
        <strain evidence="2">RL-WG26</strain>
    </source>
</reference>
<sequence length="147" mass="16451">MTIDKQKLKALAEAARDYSGSDLIEHESRYNALACEVDPVTVLTLLAEIERHEAWRTAFLAERDAQMRQRDQLRAENEALRTDAERYRWLRNPAGTIVVRNVQCHLFGSRMDEQVDAARSASAKPAVECDACPRSSGCVGSCMKVAP</sequence>
<evidence type="ECO:0000313" key="2">
    <source>
        <dbReference type="EMBL" id="UXH41603.1"/>
    </source>
</evidence>